<name>A0A2U2P912_9SPHI</name>
<dbReference type="InterPro" id="IPR041286">
    <property type="entry name" value="MBG_2"/>
</dbReference>
<dbReference type="Gene3D" id="3.30.160.710">
    <property type="match status" value="4"/>
</dbReference>
<evidence type="ECO:0000259" key="1">
    <source>
        <dbReference type="Pfam" id="PF18676"/>
    </source>
</evidence>
<feature type="domain" description="MBG" evidence="1">
    <location>
        <begin position="17"/>
        <end position="91"/>
    </location>
</feature>
<feature type="non-terminal residue" evidence="2">
    <location>
        <position position="278"/>
    </location>
</feature>
<evidence type="ECO:0000313" key="2">
    <source>
        <dbReference type="EMBL" id="PWG77881.1"/>
    </source>
</evidence>
<feature type="non-terminal residue" evidence="2">
    <location>
        <position position="1"/>
    </location>
</feature>
<dbReference type="Proteomes" id="UP000245647">
    <property type="component" value="Unassembled WGS sequence"/>
</dbReference>
<sequence>YDFTYVDGTLTVGKAMLTITADNKSRIYGAANPALTVSYSGFVNGDTPASITAPSVSTAATTASAAGTYPITASGATSANYNFTYVNGVLTVGKAVLTITADNKTKIYGAVNPGLTVTYSGFVNGDTPASITAPSVSTTATTGSAAGTYPIVASSAASANYTFTYVDGTLTVGKAMLTISADNKTRIYGAANPALTVSYSGFVNGDTPASITVPSVSTTATAASAAGTYPIVASGAASANYDFTYVDGTLTVGKAMLTITADNKSRIYGAANPALTVS</sequence>
<feature type="domain" description="MBG" evidence="1">
    <location>
        <begin position="97"/>
        <end position="171"/>
    </location>
</feature>
<keyword evidence="3" id="KW-1185">Reference proteome</keyword>
<dbReference type="EMBL" id="QEAS01000085">
    <property type="protein sequence ID" value="PWG77881.1"/>
    <property type="molecule type" value="Genomic_DNA"/>
</dbReference>
<comment type="caution">
    <text evidence="2">The sequence shown here is derived from an EMBL/GenBank/DDBJ whole genome shotgun (WGS) entry which is preliminary data.</text>
</comment>
<reference evidence="2 3" key="1">
    <citation type="submission" date="2018-04" db="EMBL/GenBank/DDBJ databases">
        <title>Pedobacter chongqingensis sp. nov., isolated from a rottenly hemp rope.</title>
        <authorList>
            <person name="Cai Y."/>
        </authorList>
    </citation>
    <scope>NUCLEOTIDE SEQUENCE [LARGE SCALE GENOMIC DNA]</scope>
    <source>
        <strain evidence="2 3">FJ4-8</strain>
    </source>
</reference>
<accession>A0A2U2P912</accession>
<evidence type="ECO:0000313" key="3">
    <source>
        <dbReference type="Proteomes" id="UP000245647"/>
    </source>
</evidence>
<proteinExistence type="predicted"/>
<feature type="domain" description="MBG" evidence="1">
    <location>
        <begin position="177"/>
        <end position="251"/>
    </location>
</feature>
<organism evidence="2 3">
    <name type="scientific">Pararcticibacter amylolyticus</name>
    <dbReference type="NCBI Taxonomy" id="2173175"/>
    <lineage>
        <taxon>Bacteria</taxon>
        <taxon>Pseudomonadati</taxon>
        <taxon>Bacteroidota</taxon>
        <taxon>Sphingobacteriia</taxon>
        <taxon>Sphingobacteriales</taxon>
        <taxon>Sphingobacteriaceae</taxon>
        <taxon>Pararcticibacter</taxon>
    </lineage>
</organism>
<dbReference type="AlphaFoldDB" id="A0A2U2P912"/>
<dbReference type="Pfam" id="PF18676">
    <property type="entry name" value="MBG_2"/>
    <property type="match status" value="3"/>
</dbReference>
<protein>
    <submittedName>
        <fullName evidence="2">Hemagglutination protein</fullName>
    </submittedName>
</protein>
<gene>
    <name evidence="2" type="ORF">DDR33_25175</name>
</gene>
<dbReference type="RefSeq" id="WP_317047478.1">
    <property type="nucleotide sequence ID" value="NZ_QEAS01000085.1"/>
</dbReference>